<dbReference type="AlphaFoldDB" id="A0ABD0NMW7"/>
<dbReference type="CDD" id="cd01756">
    <property type="entry name" value="PLAT_repeat"/>
    <property type="match status" value="1"/>
</dbReference>
<dbReference type="SUPFAM" id="SSF49723">
    <property type="entry name" value="Lipase/lipooxygenase domain (PLAT/LH2 domain)"/>
    <property type="match status" value="1"/>
</dbReference>
<dbReference type="SMART" id="SM00308">
    <property type="entry name" value="LH2"/>
    <property type="match status" value="1"/>
</dbReference>
<feature type="domain" description="PLAT" evidence="2">
    <location>
        <begin position="40"/>
        <end position="156"/>
    </location>
</feature>
<sequence>YIFRCDTAIPLSSKRDEFQTFECTKFIESFTSKAQSLVPVKYELIVITGDEKGAGTDANVFITIFGSNGDSGRRQLTKKFQNLFERGQTNRFILELLDLGDMLRMHVEHDNSGLSPGWLLSRIEITNTANAVTTIFTCGKWLDKNKADGRIKRVIYPKY</sequence>
<comment type="caution">
    <text evidence="1">Lacks conserved residue(s) required for the propagation of feature annotation.</text>
</comment>
<dbReference type="Pfam" id="PF01477">
    <property type="entry name" value="PLAT"/>
    <property type="match status" value="1"/>
</dbReference>
<reference evidence="3 4" key="1">
    <citation type="submission" date="2024-05" db="EMBL/GenBank/DDBJ databases">
        <title>Genome sequencing and assembly of Indian major carp, Cirrhinus mrigala (Hamilton, 1822).</title>
        <authorList>
            <person name="Mohindra V."/>
            <person name="Chowdhury L.M."/>
            <person name="Lal K."/>
            <person name="Jena J.K."/>
        </authorList>
    </citation>
    <scope>NUCLEOTIDE SEQUENCE [LARGE SCALE GENOMIC DNA]</scope>
    <source>
        <strain evidence="3">CM1030</strain>
        <tissue evidence="3">Blood</tissue>
    </source>
</reference>
<evidence type="ECO:0000256" key="1">
    <source>
        <dbReference type="PROSITE-ProRule" id="PRU00152"/>
    </source>
</evidence>
<proteinExistence type="predicted"/>
<keyword evidence="4" id="KW-1185">Reference proteome</keyword>
<feature type="non-terminal residue" evidence="3">
    <location>
        <position position="1"/>
    </location>
</feature>
<dbReference type="EMBL" id="JAMKFB020000021">
    <property type="protein sequence ID" value="KAL0163309.1"/>
    <property type="molecule type" value="Genomic_DNA"/>
</dbReference>
<organism evidence="3 4">
    <name type="scientific">Cirrhinus mrigala</name>
    <name type="common">Mrigala</name>
    <dbReference type="NCBI Taxonomy" id="683832"/>
    <lineage>
        <taxon>Eukaryota</taxon>
        <taxon>Metazoa</taxon>
        <taxon>Chordata</taxon>
        <taxon>Craniata</taxon>
        <taxon>Vertebrata</taxon>
        <taxon>Euteleostomi</taxon>
        <taxon>Actinopterygii</taxon>
        <taxon>Neopterygii</taxon>
        <taxon>Teleostei</taxon>
        <taxon>Ostariophysi</taxon>
        <taxon>Cypriniformes</taxon>
        <taxon>Cyprinidae</taxon>
        <taxon>Labeoninae</taxon>
        <taxon>Labeonini</taxon>
        <taxon>Cirrhinus</taxon>
    </lineage>
</organism>
<accession>A0ABD0NMW7</accession>
<dbReference type="PANTHER" id="PTHR45901">
    <property type="entry name" value="PROTEIN CBG12474"/>
    <property type="match status" value="1"/>
</dbReference>
<dbReference type="PROSITE" id="PS50095">
    <property type="entry name" value="PLAT"/>
    <property type="match status" value="1"/>
</dbReference>
<name>A0ABD0NMW7_CIRMR</name>
<comment type="caution">
    <text evidence="3">The sequence shown here is derived from an EMBL/GenBank/DDBJ whole genome shotgun (WGS) entry which is preliminary data.</text>
</comment>
<evidence type="ECO:0000313" key="3">
    <source>
        <dbReference type="EMBL" id="KAL0163309.1"/>
    </source>
</evidence>
<evidence type="ECO:0000313" key="4">
    <source>
        <dbReference type="Proteomes" id="UP001529510"/>
    </source>
</evidence>
<dbReference type="PANTHER" id="PTHR45901:SF3">
    <property type="entry name" value="LIPOXYGENASE HOMOLOGY DOMAIN-CONTAINING PROTEIN 1"/>
    <property type="match status" value="1"/>
</dbReference>
<gene>
    <name evidence="3" type="ORF">M9458_042705</name>
</gene>
<dbReference type="InterPro" id="IPR052970">
    <property type="entry name" value="Inner_ear_hair_cell_LOXHD"/>
</dbReference>
<dbReference type="Gene3D" id="2.40.180.10">
    <property type="entry name" value="Catalase core domain"/>
    <property type="match status" value="1"/>
</dbReference>
<protein>
    <recommendedName>
        <fullName evidence="2">PLAT domain-containing protein</fullName>
    </recommendedName>
</protein>
<dbReference type="InterPro" id="IPR001024">
    <property type="entry name" value="PLAT/LH2_dom"/>
</dbReference>
<dbReference type="Proteomes" id="UP001529510">
    <property type="component" value="Unassembled WGS sequence"/>
</dbReference>
<evidence type="ECO:0000259" key="2">
    <source>
        <dbReference type="PROSITE" id="PS50095"/>
    </source>
</evidence>
<dbReference type="InterPro" id="IPR036392">
    <property type="entry name" value="PLAT/LH2_dom_sf"/>
</dbReference>